<evidence type="ECO:0000313" key="6">
    <source>
        <dbReference type="EMBL" id="KAK8895828.1"/>
    </source>
</evidence>
<feature type="binding site" evidence="2">
    <location>
        <position position="40"/>
    </location>
    <ligand>
        <name>ATP</name>
        <dbReference type="ChEBI" id="CHEBI:30616"/>
    </ligand>
</feature>
<dbReference type="PROSITE" id="PS50011">
    <property type="entry name" value="PROTEIN_KINASE_DOM"/>
    <property type="match status" value="1"/>
</dbReference>
<dbReference type="SMART" id="SM00220">
    <property type="entry name" value="S_TKc"/>
    <property type="match status" value="1"/>
</dbReference>
<feature type="compositionally biased region" description="Basic and acidic residues" evidence="4">
    <location>
        <begin position="313"/>
        <end position="325"/>
    </location>
</feature>
<evidence type="ECO:0000256" key="4">
    <source>
        <dbReference type="SAM" id="MobiDB-lite"/>
    </source>
</evidence>
<name>A0ABR2KXP9_9EUKA</name>
<evidence type="ECO:0000313" key="7">
    <source>
        <dbReference type="Proteomes" id="UP001470230"/>
    </source>
</evidence>
<dbReference type="Gene3D" id="1.10.510.10">
    <property type="entry name" value="Transferase(Phosphotransferase) domain 1"/>
    <property type="match status" value="1"/>
</dbReference>
<gene>
    <name evidence="6" type="ORF">M9Y10_013713</name>
</gene>
<dbReference type="PANTHER" id="PTHR48014:SF21">
    <property type="entry name" value="SERINE_THREONINE-PROTEIN KINASE FRAY2"/>
    <property type="match status" value="1"/>
</dbReference>
<evidence type="ECO:0000256" key="2">
    <source>
        <dbReference type="PROSITE-ProRule" id="PRU10141"/>
    </source>
</evidence>
<accession>A0ABR2KXP9</accession>
<feature type="compositionally biased region" description="Polar residues" evidence="4">
    <location>
        <begin position="368"/>
        <end position="383"/>
    </location>
</feature>
<feature type="compositionally biased region" description="Low complexity" evidence="4">
    <location>
        <begin position="346"/>
        <end position="367"/>
    </location>
</feature>
<dbReference type="InterPro" id="IPR000719">
    <property type="entry name" value="Prot_kinase_dom"/>
</dbReference>
<dbReference type="Pfam" id="PF00069">
    <property type="entry name" value="Pkinase"/>
    <property type="match status" value="1"/>
</dbReference>
<dbReference type="SUPFAM" id="SSF56112">
    <property type="entry name" value="Protein kinase-like (PK-like)"/>
    <property type="match status" value="1"/>
</dbReference>
<dbReference type="PANTHER" id="PTHR48014">
    <property type="entry name" value="SERINE/THREONINE-PROTEIN KINASE FRAY2"/>
    <property type="match status" value="1"/>
</dbReference>
<feature type="coiled-coil region" evidence="3">
    <location>
        <begin position="438"/>
        <end position="479"/>
    </location>
</feature>
<feature type="domain" description="Protein kinase" evidence="5">
    <location>
        <begin position="11"/>
        <end position="271"/>
    </location>
</feature>
<reference evidence="6 7" key="1">
    <citation type="submission" date="2024-04" db="EMBL/GenBank/DDBJ databases">
        <title>Tritrichomonas musculus Genome.</title>
        <authorList>
            <person name="Alves-Ferreira E."/>
            <person name="Grigg M."/>
            <person name="Lorenzi H."/>
            <person name="Galac M."/>
        </authorList>
    </citation>
    <scope>NUCLEOTIDE SEQUENCE [LARGE SCALE GENOMIC DNA]</scope>
    <source>
        <strain evidence="6 7">EAF2021</strain>
    </source>
</reference>
<organism evidence="6 7">
    <name type="scientific">Tritrichomonas musculus</name>
    <dbReference type="NCBI Taxonomy" id="1915356"/>
    <lineage>
        <taxon>Eukaryota</taxon>
        <taxon>Metamonada</taxon>
        <taxon>Parabasalia</taxon>
        <taxon>Tritrichomonadida</taxon>
        <taxon>Tritrichomonadidae</taxon>
        <taxon>Tritrichomonas</taxon>
    </lineage>
</organism>
<evidence type="ECO:0000256" key="1">
    <source>
        <dbReference type="ARBA" id="ARBA00008874"/>
    </source>
</evidence>
<feature type="region of interest" description="Disordered" evidence="4">
    <location>
        <begin position="300"/>
        <end position="384"/>
    </location>
</feature>
<evidence type="ECO:0000256" key="3">
    <source>
        <dbReference type="SAM" id="Coils"/>
    </source>
</evidence>
<dbReference type="EMBL" id="JAPFFF010000002">
    <property type="protein sequence ID" value="KAK8895828.1"/>
    <property type="molecule type" value="Genomic_DNA"/>
</dbReference>
<comment type="similarity">
    <text evidence="1">Belongs to the protein kinase superfamily. STE Ser/Thr protein kinase family. STE20 subfamily.</text>
</comment>
<evidence type="ECO:0000259" key="5">
    <source>
        <dbReference type="PROSITE" id="PS50011"/>
    </source>
</evidence>
<proteinExistence type="inferred from homology"/>
<sequence>MNTFPLEISQYKLGSLIGRGATSEVYSAVCLKNKRRLAIKVVNLETCPIEIDNLRAEVSFWANCKHPNVVEYYGSFVDKSYLYILMEYMSGGSCYEIMRFNHPKGIGNETIIATILREVLKSLAYFHENRQLHRDIKAGNILINDRGEVKIADFGIAANLVEQGQRKRARFTVIGTPCYMAPEILAAGIGYTEKADIWSLGITAIELATGSAPYANLYPLEVIVRISNSPPPTLPENQNFSGAFRDFVRQCLQQVASKRASAHQLLETKFIKQATSTSDIARNLIVTLPPLEERFLRVHQNSDTQQQAQQQKTSEKREAKVEKVEWIFNDTDSTTQNEEESKSENNKNQNKLLVSKSSSNFSKNSSFPVRSTSNPSMNQSNDSNIKRPATIQAAASTEQLVQPSLTIGDKENTKVVKKGKFTITQRKTLPTDADDQKIQMMESEVATLKHRIQSISSQNEGIKNQIQILENELRELTADDD</sequence>
<dbReference type="InterPro" id="IPR017441">
    <property type="entry name" value="Protein_kinase_ATP_BS"/>
</dbReference>
<keyword evidence="2" id="KW-0067">ATP-binding</keyword>
<dbReference type="InterPro" id="IPR011009">
    <property type="entry name" value="Kinase-like_dom_sf"/>
</dbReference>
<dbReference type="PROSITE" id="PS00107">
    <property type="entry name" value="PROTEIN_KINASE_ATP"/>
    <property type="match status" value="1"/>
</dbReference>
<keyword evidence="2" id="KW-0547">Nucleotide-binding</keyword>
<comment type="caution">
    <text evidence="6">The sequence shown here is derived from an EMBL/GenBank/DDBJ whole genome shotgun (WGS) entry which is preliminary data.</text>
</comment>
<keyword evidence="3" id="KW-0175">Coiled coil</keyword>
<dbReference type="InterPro" id="IPR047173">
    <property type="entry name" value="STRAD_A/B-like"/>
</dbReference>
<dbReference type="Proteomes" id="UP001470230">
    <property type="component" value="Unassembled WGS sequence"/>
</dbReference>
<keyword evidence="7" id="KW-1185">Reference proteome</keyword>
<protein>
    <recommendedName>
        <fullName evidence="5">Protein kinase domain-containing protein</fullName>
    </recommendedName>
</protein>